<comment type="caution">
    <text evidence="4">The sequence shown here is derived from an EMBL/GenBank/DDBJ whole genome shotgun (WGS) entry which is preliminary data.</text>
</comment>
<evidence type="ECO:0000256" key="2">
    <source>
        <dbReference type="PIRSR" id="PIRSR601461-1"/>
    </source>
</evidence>
<gene>
    <name evidence="4" type="ORF">PHJA_002016200</name>
</gene>
<protein>
    <submittedName>
        <fullName evidence="4">Protein aspartic protease in guard cell 2</fullName>
    </submittedName>
</protein>
<comment type="similarity">
    <text evidence="1">Belongs to the peptidase A1 family.</text>
</comment>
<organism evidence="4 5">
    <name type="scientific">Phtheirospermum japonicum</name>
    <dbReference type="NCBI Taxonomy" id="374723"/>
    <lineage>
        <taxon>Eukaryota</taxon>
        <taxon>Viridiplantae</taxon>
        <taxon>Streptophyta</taxon>
        <taxon>Embryophyta</taxon>
        <taxon>Tracheophyta</taxon>
        <taxon>Spermatophyta</taxon>
        <taxon>Magnoliopsida</taxon>
        <taxon>eudicotyledons</taxon>
        <taxon>Gunneridae</taxon>
        <taxon>Pentapetalae</taxon>
        <taxon>asterids</taxon>
        <taxon>lamiids</taxon>
        <taxon>Lamiales</taxon>
        <taxon>Orobanchaceae</taxon>
        <taxon>Orobanchaceae incertae sedis</taxon>
        <taxon>Phtheirospermum</taxon>
    </lineage>
</organism>
<dbReference type="Pfam" id="PF14543">
    <property type="entry name" value="TAXi_N"/>
    <property type="match status" value="1"/>
</dbReference>
<dbReference type="GO" id="GO:0004190">
    <property type="term" value="F:aspartic-type endopeptidase activity"/>
    <property type="evidence" value="ECO:0007669"/>
    <property type="project" value="InterPro"/>
</dbReference>
<dbReference type="Gene3D" id="2.40.70.10">
    <property type="entry name" value="Acid Proteases"/>
    <property type="match status" value="2"/>
</dbReference>
<dbReference type="AlphaFoldDB" id="A0A830CS78"/>
<keyword evidence="5" id="KW-1185">Reference proteome</keyword>
<feature type="active site" evidence="2">
    <location>
        <position position="189"/>
    </location>
</feature>
<dbReference type="Pfam" id="PF14541">
    <property type="entry name" value="TAXi_C"/>
    <property type="match status" value="1"/>
</dbReference>
<keyword evidence="4" id="KW-0645">Protease</keyword>
<dbReference type="InterPro" id="IPR032861">
    <property type="entry name" value="TAXi_N"/>
</dbReference>
<evidence type="ECO:0000313" key="4">
    <source>
        <dbReference type="EMBL" id="GFP98723.1"/>
    </source>
</evidence>
<dbReference type="PANTHER" id="PTHR13683:SF265">
    <property type="entry name" value="PROTEIN ASPARTIC PROTEASE IN GUARD CELL 2"/>
    <property type="match status" value="1"/>
</dbReference>
<dbReference type="OrthoDB" id="2747330at2759"/>
<reference evidence="4" key="1">
    <citation type="submission" date="2020-07" db="EMBL/GenBank/DDBJ databases">
        <title>Ethylene signaling mediates host invasion by parasitic plants.</title>
        <authorList>
            <person name="Yoshida S."/>
        </authorList>
    </citation>
    <scope>NUCLEOTIDE SEQUENCE</scope>
    <source>
        <strain evidence="4">Okayama</strain>
    </source>
</reference>
<feature type="active site" evidence="2">
    <location>
        <position position="4"/>
    </location>
</feature>
<dbReference type="GO" id="GO:0006508">
    <property type="term" value="P:proteolysis"/>
    <property type="evidence" value="ECO:0007669"/>
    <property type="project" value="UniProtKB-KW"/>
</dbReference>
<evidence type="ECO:0000259" key="3">
    <source>
        <dbReference type="PROSITE" id="PS51767"/>
    </source>
</evidence>
<dbReference type="InterPro" id="IPR021109">
    <property type="entry name" value="Peptidase_aspartic_dom_sf"/>
</dbReference>
<dbReference type="InterPro" id="IPR033121">
    <property type="entry name" value="PEPTIDASE_A1"/>
</dbReference>
<dbReference type="Proteomes" id="UP000653305">
    <property type="component" value="Unassembled WGS sequence"/>
</dbReference>
<dbReference type="EMBL" id="BMAC01000541">
    <property type="protein sequence ID" value="GFP98723.1"/>
    <property type="molecule type" value="Genomic_DNA"/>
</dbReference>
<proteinExistence type="inferred from homology"/>
<dbReference type="InterPro" id="IPR032799">
    <property type="entry name" value="TAXi_C"/>
</dbReference>
<feature type="domain" description="Peptidase A1" evidence="3">
    <location>
        <begin position="1"/>
        <end position="309"/>
    </location>
</feature>
<sequence>MAMDTGSDVMWVQCQPCDPCYPQFDPVFDPKASASYADVGCDDLTCAKVEKSNRGCDGSNRCTYVVTYGDGTETQGTMAFENITIGDTTVPSVPIGCSHKTEGLAGGLIGGAFSYCLGNWATVSPGWLGFGSTYVPRGAKWASLIYNPKHPSFYYIDLVGLSVGGEVLDISGDAFQVDLGTGEGGVILDTGTMVTRLPKATYEALRDKFKGEMANFATADGVSILDTCYNLNGVAVQVPTISFTFSSRGMDPPTITLDAKNVLFQVDDTTSCLAFAPSSDGISFSIIGNLQQEGSQITIEAAGGYVGFGPGAC</sequence>
<evidence type="ECO:0000256" key="1">
    <source>
        <dbReference type="ARBA" id="ARBA00007447"/>
    </source>
</evidence>
<dbReference type="InterPro" id="IPR001461">
    <property type="entry name" value="Aspartic_peptidase_A1"/>
</dbReference>
<dbReference type="SUPFAM" id="SSF50630">
    <property type="entry name" value="Acid proteases"/>
    <property type="match status" value="1"/>
</dbReference>
<accession>A0A830CS78</accession>
<name>A0A830CS78_9LAMI</name>
<dbReference type="PANTHER" id="PTHR13683">
    <property type="entry name" value="ASPARTYL PROTEASES"/>
    <property type="match status" value="1"/>
</dbReference>
<evidence type="ECO:0000313" key="5">
    <source>
        <dbReference type="Proteomes" id="UP000653305"/>
    </source>
</evidence>
<keyword evidence="4" id="KW-0378">Hydrolase</keyword>
<dbReference type="PROSITE" id="PS51767">
    <property type="entry name" value="PEPTIDASE_A1"/>
    <property type="match status" value="1"/>
</dbReference>